<evidence type="ECO:0000256" key="4">
    <source>
        <dbReference type="ARBA" id="ARBA00022964"/>
    </source>
</evidence>
<dbReference type="GO" id="GO:0008198">
    <property type="term" value="F:ferrous iron binding"/>
    <property type="evidence" value="ECO:0007669"/>
    <property type="project" value="TreeGrafter"/>
</dbReference>
<dbReference type="OrthoDB" id="9783171at2"/>
<dbReference type="PANTHER" id="PTHR12907">
    <property type="entry name" value="EGL NINE HOMOLOG-RELATED"/>
    <property type="match status" value="1"/>
</dbReference>
<gene>
    <name evidence="8" type="primary">egl</name>
    <name evidence="8" type="ORF">BN1209_1177</name>
</gene>
<dbReference type="Proteomes" id="UP000056322">
    <property type="component" value="Chromosome 1"/>
</dbReference>
<keyword evidence="5" id="KW-0560">Oxidoreductase</keyword>
<dbReference type="GO" id="GO:0071456">
    <property type="term" value="P:cellular response to hypoxia"/>
    <property type="evidence" value="ECO:0007669"/>
    <property type="project" value="TreeGrafter"/>
</dbReference>
<dbReference type="InterPro" id="IPR044862">
    <property type="entry name" value="Pro_4_hyd_alph_FE2OG_OXY"/>
</dbReference>
<proteinExistence type="predicted"/>
<evidence type="ECO:0000256" key="3">
    <source>
        <dbReference type="ARBA" id="ARBA00022896"/>
    </source>
</evidence>
<dbReference type="InterPro" id="IPR051559">
    <property type="entry name" value="HIF_prolyl_hydroxylases"/>
</dbReference>
<dbReference type="STRING" id="1581680.BN1209_1177"/>
<dbReference type="SUPFAM" id="SSF51197">
    <property type="entry name" value="Clavaminate synthase-like"/>
    <property type="match status" value="1"/>
</dbReference>
<dbReference type="HOGENOM" id="CLU_022206_1_0_4"/>
<sequence>MTSPTLQHSISTITDNIAKQGYAVIEQFLNPQEIACLATHAKFLQNAGEMHKATTGITKVENPTLRGDFIHWIDASDASEAEIDYLNLMSELQQAINQAFFLGLFEFESHFAIYPPGAGYQKHLDQFIGKSERKISSILYLNDDWKAEDGGQLRMYLDENDTTRFIDITPQAGKMVVFLSSDFLHEVLPANRERMSITGWFRARSLNS</sequence>
<evidence type="ECO:0000313" key="9">
    <source>
        <dbReference type="Proteomes" id="UP000056322"/>
    </source>
</evidence>
<evidence type="ECO:0000256" key="2">
    <source>
        <dbReference type="ARBA" id="ARBA00022723"/>
    </source>
</evidence>
<dbReference type="Gene3D" id="2.60.120.620">
    <property type="entry name" value="q2cbj1_9rhob like domain"/>
    <property type="match status" value="1"/>
</dbReference>
<feature type="domain" description="Fe2OG dioxygenase" evidence="7">
    <location>
        <begin position="100"/>
        <end position="203"/>
    </location>
</feature>
<keyword evidence="4" id="KW-0223">Dioxygenase</keyword>
<keyword evidence="2" id="KW-0479">Metal-binding</keyword>
<keyword evidence="9" id="KW-1185">Reference proteome</keyword>
<evidence type="ECO:0000256" key="5">
    <source>
        <dbReference type="ARBA" id="ARBA00023002"/>
    </source>
</evidence>
<protein>
    <submittedName>
        <fullName evidence="8">2OG-Fe(II) oxygenase</fullName>
    </submittedName>
</protein>
<dbReference type="InterPro" id="IPR005123">
    <property type="entry name" value="Oxoglu/Fe-dep_dioxygenase_dom"/>
</dbReference>
<dbReference type="KEGG" id="mbac:BN1209_1177"/>
<keyword evidence="3" id="KW-0847">Vitamin C</keyword>
<evidence type="ECO:0000256" key="6">
    <source>
        <dbReference type="ARBA" id="ARBA00023004"/>
    </source>
</evidence>
<evidence type="ECO:0000313" key="8">
    <source>
        <dbReference type="EMBL" id="CEN56217.1"/>
    </source>
</evidence>
<organism evidence="8 9">
    <name type="scientific">Candidatus Methylopumilus turicensis</name>
    <dbReference type="NCBI Taxonomy" id="1581680"/>
    <lineage>
        <taxon>Bacteria</taxon>
        <taxon>Pseudomonadati</taxon>
        <taxon>Pseudomonadota</taxon>
        <taxon>Betaproteobacteria</taxon>
        <taxon>Nitrosomonadales</taxon>
        <taxon>Methylophilaceae</taxon>
        <taxon>Candidatus Methylopumilus</taxon>
    </lineage>
</organism>
<name>A0A0B7J0D7_9PROT</name>
<dbReference type="InterPro" id="IPR006620">
    <property type="entry name" value="Pro_4_hyd_alph"/>
</dbReference>
<dbReference type="GO" id="GO:0031543">
    <property type="term" value="F:peptidyl-proline dioxygenase activity"/>
    <property type="evidence" value="ECO:0007669"/>
    <property type="project" value="TreeGrafter"/>
</dbReference>
<dbReference type="EMBL" id="LN794158">
    <property type="protein sequence ID" value="CEN56217.1"/>
    <property type="molecule type" value="Genomic_DNA"/>
</dbReference>
<dbReference type="GO" id="GO:0031418">
    <property type="term" value="F:L-ascorbic acid binding"/>
    <property type="evidence" value="ECO:0007669"/>
    <property type="project" value="UniProtKB-KW"/>
</dbReference>
<comment type="cofactor">
    <cofactor evidence="1">
        <name>L-ascorbate</name>
        <dbReference type="ChEBI" id="CHEBI:38290"/>
    </cofactor>
</comment>
<keyword evidence="6" id="KW-0408">Iron</keyword>
<dbReference type="AlphaFoldDB" id="A0A0B7J0D7"/>
<evidence type="ECO:0000259" key="7">
    <source>
        <dbReference type="PROSITE" id="PS51471"/>
    </source>
</evidence>
<dbReference type="PROSITE" id="PS51471">
    <property type="entry name" value="FE2OG_OXY"/>
    <property type="match status" value="1"/>
</dbReference>
<dbReference type="Pfam" id="PF13640">
    <property type="entry name" value="2OG-FeII_Oxy_3"/>
    <property type="match status" value="1"/>
</dbReference>
<evidence type="ECO:0000256" key="1">
    <source>
        <dbReference type="ARBA" id="ARBA00001961"/>
    </source>
</evidence>
<dbReference type="SMART" id="SM00702">
    <property type="entry name" value="P4Hc"/>
    <property type="match status" value="1"/>
</dbReference>
<dbReference type="PANTHER" id="PTHR12907:SF26">
    <property type="entry name" value="HIF PROLYL HYDROXYLASE, ISOFORM C"/>
    <property type="match status" value="1"/>
</dbReference>
<reference evidence="9" key="1">
    <citation type="submission" date="2014-12" db="EMBL/GenBank/DDBJ databases">
        <authorList>
            <person name="Salcher M.M."/>
        </authorList>
    </citation>
    <scope>NUCLEOTIDE SEQUENCE [LARGE SCALE GENOMIC DNA]</scope>
    <source>
        <strain evidence="9">MMS-10A-171</strain>
    </source>
</reference>
<accession>A0A0B7J0D7</accession>